<feature type="non-terminal residue" evidence="1">
    <location>
        <position position="1"/>
    </location>
</feature>
<reference evidence="1 2" key="1">
    <citation type="submission" date="2019-04" db="EMBL/GenBank/DDBJ databases">
        <title>Chromosome genome assembly for Takifugu flavidus.</title>
        <authorList>
            <person name="Xiao S."/>
        </authorList>
    </citation>
    <scope>NUCLEOTIDE SEQUENCE [LARGE SCALE GENOMIC DNA]</scope>
    <source>
        <strain evidence="1">HTHZ2018</strain>
        <tissue evidence="1">Muscle</tissue>
    </source>
</reference>
<proteinExistence type="predicted"/>
<dbReference type="Proteomes" id="UP000324091">
    <property type="component" value="Chromosome 5"/>
</dbReference>
<dbReference type="EMBL" id="RHFK02000018">
    <property type="protein sequence ID" value="TWW60953.1"/>
    <property type="molecule type" value="Genomic_DNA"/>
</dbReference>
<evidence type="ECO:0000313" key="1">
    <source>
        <dbReference type="EMBL" id="TWW60953.1"/>
    </source>
</evidence>
<sequence length="68" mass="7630">SWWKQSNFFLRHLSNFLQEDFLQSLSHEDDVICGLHIRQQQLKHGERVDILAGGAAATFSSGSSSALN</sequence>
<keyword evidence="2" id="KW-1185">Reference proteome</keyword>
<comment type="caution">
    <text evidence="1">The sequence shown here is derived from an EMBL/GenBank/DDBJ whole genome shotgun (WGS) entry which is preliminary data.</text>
</comment>
<accession>A0A5C6N0Z4</accession>
<protein>
    <submittedName>
        <fullName evidence="1">Bromodomain-containing protein 3 RING3-like protein</fullName>
    </submittedName>
</protein>
<name>A0A5C6N0Z4_9TELE</name>
<dbReference type="AlphaFoldDB" id="A0A5C6N0Z4"/>
<organism evidence="1 2">
    <name type="scientific">Takifugu flavidus</name>
    <name type="common">sansaifugu</name>
    <dbReference type="NCBI Taxonomy" id="433684"/>
    <lineage>
        <taxon>Eukaryota</taxon>
        <taxon>Metazoa</taxon>
        <taxon>Chordata</taxon>
        <taxon>Craniata</taxon>
        <taxon>Vertebrata</taxon>
        <taxon>Euteleostomi</taxon>
        <taxon>Actinopterygii</taxon>
        <taxon>Neopterygii</taxon>
        <taxon>Teleostei</taxon>
        <taxon>Neoteleostei</taxon>
        <taxon>Acanthomorphata</taxon>
        <taxon>Eupercaria</taxon>
        <taxon>Tetraodontiformes</taxon>
        <taxon>Tetradontoidea</taxon>
        <taxon>Tetraodontidae</taxon>
        <taxon>Takifugu</taxon>
    </lineage>
</organism>
<gene>
    <name evidence="1" type="ORF">D4764_05G0010430</name>
</gene>
<evidence type="ECO:0000313" key="2">
    <source>
        <dbReference type="Proteomes" id="UP000324091"/>
    </source>
</evidence>